<dbReference type="InterPro" id="IPR011032">
    <property type="entry name" value="GroES-like_sf"/>
</dbReference>
<evidence type="ECO:0000313" key="2">
    <source>
        <dbReference type="EMBL" id="TWJ13047.1"/>
    </source>
</evidence>
<dbReference type="SUPFAM" id="SSF50129">
    <property type="entry name" value="GroES-like"/>
    <property type="match status" value="1"/>
</dbReference>
<dbReference type="Gene3D" id="3.40.50.720">
    <property type="entry name" value="NAD(P)-binding Rossmann-like Domain"/>
    <property type="match status" value="1"/>
</dbReference>
<dbReference type="PANTHER" id="PTHR45033">
    <property type="match status" value="1"/>
</dbReference>
<dbReference type="Pfam" id="PF08240">
    <property type="entry name" value="ADH_N"/>
    <property type="match status" value="1"/>
</dbReference>
<keyword evidence="3" id="KW-1185">Reference proteome</keyword>
<dbReference type="RefSeq" id="WP_147140631.1">
    <property type="nucleotide sequence ID" value="NZ_BAABIJ010000002.1"/>
</dbReference>
<dbReference type="OrthoDB" id="9787435at2"/>
<dbReference type="InterPro" id="IPR052711">
    <property type="entry name" value="Zinc_ADH-like"/>
</dbReference>
<evidence type="ECO:0000259" key="1">
    <source>
        <dbReference type="SMART" id="SM00829"/>
    </source>
</evidence>
<sequence length="321" mass="33185">MLSAFAETVDSTDPLSALRVGERPEPRPGPDRVVVTVKAAALNRHDLWSLAGVGLTAEQCPMILGCDASGVDEDGNEVIVHSVIGDPAAGGGDETLDPRRHLLSEDLQGTLATRVAVPRRNLLPKPPELDFAQAACLPTAYLTAYRMLTTRGRLPAGGAVLVQGVGGGVATAAILLAVAMGARVYATGRDGARRAAAEALGAIAVEPGARLPERVDVVVESVGAPTIAHSMKCAKPGGRIVVCGSTAGHLAEVDLRRLFFLQLELVGSTMGTRDELARLIALCVDKGVAPVVDGRYPLSRAADAFARLASGAAFGKIVVEP</sequence>
<protein>
    <submittedName>
        <fullName evidence="2">NADPH:quinone reductase-like Zn-dependent oxidoreductase</fullName>
    </submittedName>
</protein>
<reference evidence="2 3" key="1">
    <citation type="journal article" date="2013" name="Stand. Genomic Sci.">
        <title>Genomic Encyclopedia of Type Strains, Phase I: The one thousand microbial genomes (KMG-I) project.</title>
        <authorList>
            <person name="Kyrpides N.C."/>
            <person name="Woyke T."/>
            <person name="Eisen J.A."/>
            <person name="Garrity G."/>
            <person name="Lilburn T.G."/>
            <person name="Beck B.J."/>
            <person name="Whitman W.B."/>
            <person name="Hugenholtz P."/>
            <person name="Klenk H.P."/>
        </authorList>
    </citation>
    <scope>NUCLEOTIDE SEQUENCE [LARGE SCALE GENOMIC DNA]</scope>
    <source>
        <strain evidence="2 3">DSM 45044</strain>
    </source>
</reference>
<dbReference type="AlphaFoldDB" id="A0A562V5K6"/>
<organism evidence="2 3">
    <name type="scientific">Stackebrandtia albiflava</name>
    <dbReference type="NCBI Taxonomy" id="406432"/>
    <lineage>
        <taxon>Bacteria</taxon>
        <taxon>Bacillati</taxon>
        <taxon>Actinomycetota</taxon>
        <taxon>Actinomycetes</taxon>
        <taxon>Glycomycetales</taxon>
        <taxon>Glycomycetaceae</taxon>
        <taxon>Stackebrandtia</taxon>
    </lineage>
</organism>
<name>A0A562V5K6_9ACTN</name>
<dbReference type="Proteomes" id="UP000321617">
    <property type="component" value="Unassembled WGS sequence"/>
</dbReference>
<dbReference type="InterPro" id="IPR036291">
    <property type="entry name" value="NAD(P)-bd_dom_sf"/>
</dbReference>
<dbReference type="Gene3D" id="3.90.180.10">
    <property type="entry name" value="Medium-chain alcohol dehydrogenases, catalytic domain"/>
    <property type="match status" value="1"/>
</dbReference>
<dbReference type="InterPro" id="IPR020843">
    <property type="entry name" value="ER"/>
</dbReference>
<feature type="domain" description="Enoyl reductase (ER)" evidence="1">
    <location>
        <begin position="13"/>
        <end position="319"/>
    </location>
</feature>
<evidence type="ECO:0000313" key="3">
    <source>
        <dbReference type="Proteomes" id="UP000321617"/>
    </source>
</evidence>
<dbReference type="PANTHER" id="PTHR45033:SF3">
    <property type="entry name" value="DEHYDROGENASE, PUTATIVE (AFU_ORTHOLOGUE AFUA_2G13270)-RELATED"/>
    <property type="match status" value="1"/>
</dbReference>
<comment type="caution">
    <text evidence="2">The sequence shown here is derived from an EMBL/GenBank/DDBJ whole genome shotgun (WGS) entry which is preliminary data.</text>
</comment>
<dbReference type="InterPro" id="IPR013154">
    <property type="entry name" value="ADH-like_N"/>
</dbReference>
<dbReference type="SUPFAM" id="SSF51735">
    <property type="entry name" value="NAD(P)-binding Rossmann-fold domains"/>
    <property type="match status" value="1"/>
</dbReference>
<proteinExistence type="predicted"/>
<dbReference type="Pfam" id="PF13602">
    <property type="entry name" value="ADH_zinc_N_2"/>
    <property type="match status" value="1"/>
</dbReference>
<gene>
    <name evidence="2" type="ORF">LX16_3815</name>
</gene>
<dbReference type="SMART" id="SM00829">
    <property type="entry name" value="PKS_ER"/>
    <property type="match status" value="1"/>
</dbReference>
<dbReference type="GO" id="GO:0016491">
    <property type="term" value="F:oxidoreductase activity"/>
    <property type="evidence" value="ECO:0007669"/>
    <property type="project" value="InterPro"/>
</dbReference>
<accession>A0A562V5K6</accession>
<dbReference type="EMBL" id="VLLL01000006">
    <property type="protein sequence ID" value="TWJ13047.1"/>
    <property type="molecule type" value="Genomic_DNA"/>
</dbReference>